<gene>
    <name evidence="2" type="ORF">FYJ60_09065</name>
</gene>
<keyword evidence="3" id="KW-1185">Reference proteome</keyword>
<comment type="caution">
    <text evidence="2">The sequence shown here is derived from an EMBL/GenBank/DDBJ whole genome shotgun (WGS) entry which is preliminary data.</text>
</comment>
<evidence type="ECO:0000256" key="1">
    <source>
        <dbReference type="SAM" id="SignalP"/>
    </source>
</evidence>
<evidence type="ECO:0000313" key="3">
    <source>
        <dbReference type="Proteomes" id="UP000466864"/>
    </source>
</evidence>
<keyword evidence="1" id="KW-0732">Signal</keyword>
<organism evidence="2 3">
    <name type="scientific">Bilifractor porci</name>
    <dbReference type="NCBI Taxonomy" id="2606636"/>
    <lineage>
        <taxon>Bacteria</taxon>
        <taxon>Bacillati</taxon>
        <taxon>Bacillota</taxon>
        <taxon>Clostridia</taxon>
        <taxon>Lachnospirales</taxon>
        <taxon>Lachnospiraceae</taxon>
        <taxon>Bilifractor</taxon>
    </lineage>
</organism>
<dbReference type="RefSeq" id="WP_154458374.1">
    <property type="nucleotide sequence ID" value="NZ_VUMV01000006.1"/>
</dbReference>
<accession>A0A7X2TNM5</accession>
<protein>
    <submittedName>
        <fullName evidence="2">Uncharacterized protein</fullName>
    </submittedName>
</protein>
<proteinExistence type="predicted"/>
<name>A0A7X2TNM5_9FIRM</name>
<sequence>MTERKRRKITGILLLAVLLTAVLAAAAVCADHHRHFDHAVSIQSVPADSLARLDSLAWEVETATVGEYIDMTGWALPLGRKLDDDLQVGLYREDTGTFIGMTTFFQQRKDINSRYGTGRYSYLYCGFQSRIRADQVDRGVYSVMLIFGKNKFYDTGYQITVGGQN</sequence>
<dbReference type="Proteomes" id="UP000466864">
    <property type="component" value="Unassembled WGS sequence"/>
</dbReference>
<reference evidence="2 3" key="1">
    <citation type="submission" date="2019-08" db="EMBL/GenBank/DDBJ databases">
        <title>In-depth cultivation of the pig gut microbiome towards novel bacterial diversity and tailored functional studies.</title>
        <authorList>
            <person name="Wylensek D."/>
            <person name="Hitch T.C.A."/>
            <person name="Clavel T."/>
        </authorList>
    </citation>
    <scope>NUCLEOTIDE SEQUENCE [LARGE SCALE GENOMIC DNA]</scope>
    <source>
        <strain evidence="2 3">Oil+RF-744-WCA-WT-13</strain>
    </source>
</reference>
<dbReference type="AlphaFoldDB" id="A0A7X2TNM5"/>
<feature type="chain" id="PRO_5031034355" evidence="1">
    <location>
        <begin position="27"/>
        <end position="165"/>
    </location>
</feature>
<feature type="signal peptide" evidence="1">
    <location>
        <begin position="1"/>
        <end position="26"/>
    </location>
</feature>
<evidence type="ECO:0000313" key="2">
    <source>
        <dbReference type="EMBL" id="MST82464.1"/>
    </source>
</evidence>
<dbReference type="EMBL" id="VUMV01000006">
    <property type="protein sequence ID" value="MST82464.1"/>
    <property type="molecule type" value="Genomic_DNA"/>
</dbReference>